<dbReference type="Proteomes" id="UP000285712">
    <property type="component" value="Unassembled WGS sequence"/>
</dbReference>
<sequence>MHQKSTHMRELHDSVDQDAKRLTNDKHVVSKRLRIRTFIVRTAAAIADQKHLVRPCLGSKRQASFTLAKAILFDGEPSTSMKSQWKGGNEAAINPTKYPPTHPFRASKARLSIELRMGDYRSYATMAFIFFSSLL</sequence>
<dbReference type="EMBL" id="QUTH01003810">
    <property type="protein sequence ID" value="RHZ17191.1"/>
    <property type="molecule type" value="Genomic_DNA"/>
</dbReference>
<reference evidence="3 4" key="1">
    <citation type="submission" date="2018-08" db="EMBL/GenBank/DDBJ databases">
        <title>Aphanomyces genome sequencing and annotation.</title>
        <authorList>
            <person name="Minardi D."/>
            <person name="Oidtmann B."/>
            <person name="Van Der Giezen M."/>
            <person name="Studholme D.J."/>
        </authorList>
    </citation>
    <scope>NUCLEOTIDE SEQUENCE [LARGE SCALE GENOMIC DNA]</scope>
    <source>
        <strain evidence="2 3">Da</strain>
        <strain evidence="1 4">Sv</strain>
    </source>
</reference>
<dbReference type="AlphaFoldDB" id="A0A3R6Y532"/>
<evidence type="ECO:0000313" key="3">
    <source>
        <dbReference type="Proteomes" id="UP000285430"/>
    </source>
</evidence>
<evidence type="ECO:0000313" key="1">
    <source>
        <dbReference type="EMBL" id="RHZ00893.1"/>
    </source>
</evidence>
<dbReference type="VEuPathDB" id="FungiDB:H257_12413"/>
<dbReference type="EMBL" id="QUTG01000916">
    <property type="protein sequence ID" value="RHZ00893.1"/>
    <property type="molecule type" value="Genomic_DNA"/>
</dbReference>
<evidence type="ECO:0000313" key="2">
    <source>
        <dbReference type="EMBL" id="RHZ17191.1"/>
    </source>
</evidence>
<proteinExistence type="predicted"/>
<comment type="caution">
    <text evidence="1">The sequence shown here is derived from an EMBL/GenBank/DDBJ whole genome shotgun (WGS) entry which is preliminary data.</text>
</comment>
<organism evidence="1 4">
    <name type="scientific">Aphanomyces astaci</name>
    <name type="common">Crayfish plague agent</name>
    <dbReference type="NCBI Taxonomy" id="112090"/>
    <lineage>
        <taxon>Eukaryota</taxon>
        <taxon>Sar</taxon>
        <taxon>Stramenopiles</taxon>
        <taxon>Oomycota</taxon>
        <taxon>Saprolegniomycetes</taxon>
        <taxon>Saprolegniales</taxon>
        <taxon>Verrucalvaceae</taxon>
        <taxon>Aphanomyces</taxon>
    </lineage>
</organism>
<accession>A0A3R6Y532</accession>
<gene>
    <name evidence="1" type="ORF">DYB35_004262</name>
    <name evidence="2" type="ORF">DYB37_004979</name>
</gene>
<dbReference type="Proteomes" id="UP000285430">
    <property type="component" value="Unassembled WGS sequence"/>
</dbReference>
<evidence type="ECO:0000313" key="4">
    <source>
        <dbReference type="Proteomes" id="UP000285712"/>
    </source>
</evidence>
<name>A0A3R6Y532_APHAT</name>
<protein>
    <submittedName>
        <fullName evidence="1">Uncharacterized protein</fullName>
    </submittedName>
</protein>